<reference evidence="3" key="1">
    <citation type="submission" date="2011-11" db="EMBL/GenBank/DDBJ databases">
        <title>Complete sequence of Desulfosporosinus orientis DSM 765.</title>
        <authorList>
            <person name="Lucas S."/>
            <person name="Han J."/>
            <person name="Lapidus A."/>
            <person name="Cheng J.-F."/>
            <person name="Goodwin L."/>
            <person name="Pitluck S."/>
            <person name="Peters L."/>
            <person name="Ovchinnikova G."/>
            <person name="Teshima H."/>
            <person name="Detter J.C."/>
            <person name="Han C."/>
            <person name="Tapia R."/>
            <person name="Land M."/>
            <person name="Hauser L."/>
            <person name="Kyrpides N."/>
            <person name="Ivanova N."/>
            <person name="Pagani I."/>
            <person name="Pester M."/>
            <person name="Spring S."/>
            <person name="Ollivier B."/>
            <person name="Rattei T."/>
            <person name="Klenk H.-P."/>
            <person name="Wagner M."/>
            <person name="Loy A."/>
            <person name="Woyke T."/>
        </authorList>
    </citation>
    <scope>NUCLEOTIDE SEQUENCE [LARGE SCALE GENOMIC DNA]</scope>
    <source>
        <strain evidence="3">ATCC 19365 / DSM 765 / NCIMB 8382 / VKM B-1628</strain>
    </source>
</reference>
<evidence type="ECO:0000313" key="2">
    <source>
        <dbReference type="EMBL" id="AET67016.1"/>
    </source>
</evidence>
<accession>G7W5S8</accession>
<dbReference type="AlphaFoldDB" id="G7W5S8"/>
<evidence type="ECO:0000256" key="1">
    <source>
        <dbReference type="SAM" id="Phobius"/>
    </source>
</evidence>
<dbReference type="HOGENOM" id="CLU_149215_0_0_9"/>
<protein>
    <submittedName>
        <fullName evidence="2">Uncharacterized protein</fullName>
    </submittedName>
</protein>
<dbReference type="eggNOG" id="ENOG503436C">
    <property type="taxonomic scope" value="Bacteria"/>
</dbReference>
<gene>
    <name evidence="2" type="ordered locus">Desor_1354</name>
</gene>
<proteinExistence type="predicted"/>
<keyword evidence="1" id="KW-1133">Transmembrane helix</keyword>
<dbReference type="KEGG" id="dor:Desor_1354"/>
<dbReference type="PATRIC" id="fig|768706.3.peg.1341"/>
<organism evidence="2 3">
    <name type="scientific">Desulfosporosinus orientis (strain ATCC 19365 / DSM 765 / NCIMB 8382 / VKM B-1628 / Singapore I)</name>
    <name type="common">Desulfotomaculum orientis</name>
    <dbReference type="NCBI Taxonomy" id="768706"/>
    <lineage>
        <taxon>Bacteria</taxon>
        <taxon>Bacillati</taxon>
        <taxon>Bacillota</taxon>
        <taxon>Clostridia</taxon>
        <taxon>Eubacteriales</taxon>
        <taxon>Desulfitobacteriaceae</taxon>
        <taxon>Desulfosporosinus</taxon>
    </lineage>
</organism>
<dbReference type="Proteomes" id="UP000006346">
    <property type="component" value="Chromosome"/>
</dbReference>
<dbReference type="OrthoDB" id="1809687at2"/>
<feature type="transmembrane region" description="Helical" evidence="1">
    <location>
        <begin position="55"/>
        <end position="81"/>
    </location>
</feature>
<keyword evidence="1" id="KW-0812">Transmembrane</keyword>
<sequence>MPKEDLDLTLIYEERTGDFLFLLGTILAFISNFKAEQSLLTEKLLTVKPEEEKSTMSIALASWLFLLASILFTHVAIIRFIELKSQQSPTKSKNFPILIKGSKLLIIGDITKTAGFGIAAIAYLLKLIYYKGY</sequence>
<name>G7W5S8_DESOD</name>
<evidence type="ECO:0000313" key="3">
    <source>
        <dbReference type="Proteomes" id="UP000006346"/>
    </source>
</evidence>
<feature type="transmembrane region" description="Helical" evidence="1">
    <location>
        <begin position="102"/>
        <end position="125"/>
    </location>
</feature>
<reference evidence="2 3" key="2">
    <citation type="journal article" date="2012" name="J. Bacteriol.">
        <title>Complete genome sequences of Desulfosporosinus orientis DSM765T, Desulfosporosinus youngiae DSM17734T, Desulfosporosinus meridiei DSM13257T, and Desulfosporosinus acidiphilus DSM22704T.</title>
        <authorList>
            <person name="Pester M."/>
            <person name="Brambilla E."/>
            <person name="Alazard D."/>
            <person name="Rattei T."/>
            <person name="Weinmaier T."/>
            <person name="Han J."/>
            <person name="Lucas S."/>
            <person name="Lapidus A."/>
            <person name="Cheng J.F."/>
            <person name="Goodwin L."/>
            <person name="Pitluck S."/>
            <person name="Peters L."/>
            <person name="Ovchinnikova G."/>
            <person name="Teshima H."/>
            <person name="Detter J.C."/>
            <person name="Han C.S."/>
            <person name="Tapia R."/>
            <person name="Land M.L."/>
            <person name="Hauser L."/>
            <person name="Kyrpides N.C."/>
            <person name="Ivanova N.N."/>
            <person name="Pagani I."/>
            <person name="Huntmann M."/>
            <person name="Wei C.L."/>
            <person name="Davenport K.W."/>
            <person name="Daligault H."/>
            <person name="Chain P.S."/>
            <person name="Chen A."/>
            <person name="Mavromatis K."/>
            <person name="Markowitz V."/>
            <person name="Szeto E."/>
            <person name="Mikhailova N."/>
            <person name="Pati A."/>
            <person name="Wagner M."/>
            <person name="Woyke T."/>
            <person name="Ollivier B."/>
            <person name="Klenk H.P."/>
            <person name="Spring S."/>
            <person name="Loy A."/>
        </authorList>
    </citation>
    <scope>NUCLEOTIDE SEQUENCE [LARGE SCALE GENOMIC DNA]</scope>
    <source>
        <strain evidence="3">ATCC 19365 / DSM 765 / NCIMB 8382 / VKM B-1628</strain>
    </source>
</reference>
<keyword evidence="1" id="KW-0472">Membrane</keyword>
<keyword evidence="3" id="KW-1185">Reference proteome</keyword>
<dbReference type="EMBL" id="CP003108">
    <property type="protein sequence ID" value="AET67016.1"/>
    <property type="molecule type" value="Genomic_DNA"/>
</dbReference>